<reference evidence="2 3" key="1">
    <citation type="submission" date="2020-01" db="EMBL/GenBank/DDBJ databases">
        <authorList>
            <person name="Kim M.K."/>
        </authorList>
    </citation>
    <scope>NUCLEOTIDE SEQUENCE [LARGE SCALE GENOMIC DNA]</scope>
    <source>
        <strain evidence="2 3">172606-1</strain>
    </source>
</reference>
<evidence type="ECO:0000259" key="1">
    <source>
        <dbReference type="Pfam" id="PF08241"/>
    </source>
</evidence>
<gene>
    <name evidence="2" type="ORF">GXP67_29780</name>
</gene>
<name>A0A6C0GRQ2_9BACT</name>
<dbReference type="Gene3D" id="3.40.50.150">
    <property type="entry name" value="Vaccinia Virus protein VP39"/>
    <property type="match status" value="1"/>
</dbReference>
<evidence type="ECO:0000313" key="2">
    <source>
        <dbReference type="EMBL" id="QHT70544.1"/>
    </source>
</evidence>
<dbReference type="Proteomes" id="UP000480178">
    <property type="component" value="Chromosome"/>
</dbReference>
<dbReference type="CDD" id="cd02440">
    <property type="entry name" value="AdoMet_MTases"/>
    <property type="match status" value="1"/>
</dbReference>
<protein>
    <submittedName>
        <fullName evidence="2">Methyltransferase domain-containing protein</fullName>
    </submittedName>
</protein>
<dbReference type="GO" id="GO:0032259">
    <property type="term" value="P:methylation"/>
    <property type="evidence" value="ECO:0007669"/>
    <property type="project" value="UniProtKB-KW"/>
</dbReference>
<feature type="domain" description="Methyltransferase type 11" evidence="1">
    <location>
        <begin position="29"/>
        <end position="78"/>
    </location>
</feature>
<dbReference type="RefSeq" id="WP_162446521.1">
    <property type="nucleotide sequence ID" value="NZ_CP048222.1"/>
</dbReference>
<dbReference type="AlphaFoldDB" id="A0A6C0GRQ2"/>
<evidence type="ECO:0000313" key="3">
    <source>
        <dbReference type="Proteomes" id="UP000480178"/>
    </source>
</evidence>
<keyword evidence="2" id="KW-0489">Methyltransferase</keyword>
<dbReference type="InterPro" id="IPR029063">
    <property type="entry name" value="SAM-dependent_MTases_sf"/>
</dbReference>
<proteinExistence type="predicted"/>
<sequence>MKLLNLGCGNRYHKSWTNIDFYSANESVLSHDLTQGIPFDNDTFDVVYHSHVLEHFSKTGAAAFLKECFRVLKPNGIIRIAVPDLESIARIYLQQLESAYNREAGAEANYDWIVLEMYDQTVRNRRGGDMADYIFQGNLANESFVYARHGLEAKNLRKEFLNAKDQNKHQNTTDSLYNRVFNFGAYKRKLIKLLLGKEYISYEIGKFRMSGEIHQWMYDRFSLSRLLLQTGFKNPVKMTAFSSSFPEWNTFELESKEGEIFKPDSLYMEAFKIN</sequence>
<dbReference type="Pfam" id="PF08241">
    <property type="entry name" value="Methyltransf_11"/>
    <property type="match status" value="1"/>
</dbReference>
<keyword evidence="3" id="KW-1185">Reference proteome</keyword>
<organism evidence="2 3">
    <name type="scientific">Rhodocytophaga rosea</name>
    <dbReference type="NCBI Taxonomy" id="2704465"/>
    <lineage>
        <taxon>Bacteria</taxon>
        <taxon>Pseudomonadati</taxon>
        <taxon>Bacteroidota</taxon>
        <taxon>Cytophagia</taxon>
        <taxon>Cytophagales</taxon>
        <taxon>Rhodocytophagaceae</taxon>
        <taxon>Rhodocytophaga</taxon>
    </lineage>
</organism>
<accession>A0A6C0GRQ2</accession>
<dbReference type="KEGG" id="rhoz:GXP67_29780"/>
<keyword evidence="2" id="KW-0808">Transferase</keyword>
<dbReference type="EMBL" id="CP048222">
    <property type="protein sequence ID" value="QHT70544.1"/>
    <property type="molecule type" value="Genomic_DNA"/>
</dbReference>
<dbReference type="InterPro" id="IPR013216">
    <property type="entry name" value="Methyltransf_11"/>
</dbReference>
<dbReference type="SUPFAM" id="SSF53335">
    <property type="entry name" value="S-adenosyl-L-methionine-dependent methyltransferases"/>
    <property type="match status" value="1"/>
</dbReference>
<dbReference type="GO" id="GO:0008757">
    <property type="term" value="F:S-adenosylmethionine-dependent methyltransferase activity"/>
    <property type="evidence" value="ECO:0007669"/>
    <property type="project" value="InterPro"/>
</dbReference>